<dbReference type="GeneID" id="93392615"/>
<keyword evidence="1" id="KW-0472">Membrane</keyword>
<evidence type="ECO:0000256" key="1">
    <source>
        <dbReference type="SAM" id="Phobius"/>
    </source>
</evidence>
<accession>A0A379F939</accession>
<keyword evidence="1" id="KW-1133">Transmembrane helix</keyword>
<gene>
    <name evidence="2" type="ORF">NCTC10376_01954</name>
</gene>
<dbReference type="OrthoDB" id="6465070at2"/>
<dbReference type="AlphaFoldDB" id="A0A379F939"/>
<organism evidence="2 3">
    <name type="scientific">Proteus vulgaris</name>
    <dbReference type="NCBI Taxonomy" id="585"/>
    <lineage>
        <taxon>Bacteria</taxon>
        <taxon>Pseudomonadati</taxon>
        <taxon>Pseudomonadota</taxon>
        <taxon>Gammaproteobacteria</taxon>
        <taxon>Enterobacterales</taxon>
        <taxon>Morganellaceae</taxon>
        <taxon>Proteus</taxon>
    </lineage>
</organism>
<protein>
    <submittedName>
        <fullName evidence="2">Uncharacterized protein</fullName>
    </submittedName>
</protein>
<dbReference type="RefSeq" id="WP_036933582.1">
    <property type="nucleotide sequence ID" value="NZ_CABMNT010000004.1"/>
</dbReference>
<name>A0A379F939_PROVU</name>
<dbReference type="Proteomes" id="UP000254331">
    <property type="component" value="Unassembled WGS sequence"/>
</dbReference>
<feature type="transmembrane region" description="Helical" evidence="1">
    <location>
        <begin position="7"/>
        <end position="37"/>
    </location>
</feature>
<evidence type="ECO:0000313" key="3">
    <source>
        <dbReference type="Proteomes" id="UP000254331"/>
    </source>
</evidence>
<keyword evidence="1" id="KW-0812">Transmembrane</keyword>
<dbReference type="EMBL" id="UGTW01000001">
    <property type="protein sequence ID" value="SUC16066.1"/>
    <property type="molecule type" value="Genomic_DNA"/>
</dbReference>
<reference evidence="2 3" key="1">
    <citation type="submission" date="2018-06" db="EMBL/GenBank/DDBJ databases">
        <authorList>
            <consortium name="Pathogen Informatics"/>
            <person name="Doyle S."/>
        </authorList>
    </citation>
    <scope>NUCLEOTIDE SEQUENCE [LARGE SCALE GENOMIC DNA]</scope>
    <source>
        <strain evidence="2 3">NCTC10376</strain>
    </source>
</reference>
<evidence type="ECO:0000313" key="2">
    <source>
        <dbReference type="EMBL" id="SUC16066.1"/>
    </source>
</evidence>
<proteinExistence type="predicted"/>
<sequence length="176" mass="20650">MKINVKWLQFVVSLAMWQITLLSLTIPFIIFLLYYFFIYTDYQQEITQQHMEIKQSLSRIHHYQRTLETIPSLGSLIAQQADYNIPLNIPSASEQLQHILMTYHFIPETWENSSNSLYKLTFTLPYARFLTLLEFLNQTGLLLVSLNIMPTETKLLSVQITLTTLKELSLEQEDIS</sequence>